<dbReference type="GO" id="GO:0004176">
    <property type="term" value="F:ATP-dependent peptidase activity"/>
    <property type="evidence" value="ECO:0007669"/>
    <property type="project" value="UniProtKB-UniRule"/>
</dbReference>
<evidence type="ECO:0000313" key="19">
    <source>
        <dbReference type="Proteomes" id="UP000285794"/>
    </source>
</evidence>
<dbReference type="InterPro" id="IPR015947">
    <property type="entry name" value="PUA-like_sf"/>
</dbReference>
<dbReference type="GO" id="GO:0005524">
    <property type="term" value="F:ATP binding"/>
    <property type="evidence" value="ECO:0007669"/>
    <property type="project" value="UniProtKB-UniRule"/>
</dbReference>
<dbReference type="OrthoDB" id="9803599at2"/>
<evidence type="ECO:0000256" key="5">
    <source>
        <dbReference type="ARBA" id="ARBA00022801"/>
    </source>
</evidence>
<dbReference type="Proteomes" id="UP000285794">
    <property type="component" value="Unassembled WGS sequence"/>
</dbReference>
<dbReference type="PROSITE" id="PS01046">
    <property type="entry name" value="LON_SER"/>
    <property type="match status" value="1"/>
</dbReference>
<dbReference type="InterPro" id="IPR054594">
    <property type="entry name" value="Lon_lid"/>
</dbReference>
<keyword evidence="4 10" id="KW-0547">Nucleotide-binding</keyword>
<dbReference type="InterPro" id="IPR003593">
    <property type="entry name" value="AAA+_ATPase"/>
</dbReference>
<comment type="caution">
    <text evidence="18">The sequence shown here is derived from an EMBL/GenBank/DDBJ whole genome shotgun (WGS) entry which is preliminary data.</text>
</comment>
<dbReference type="Gene3D" id="3.40.50.300">
    <property type="entry name" value="P-loop containing nucleotide triphosphate hydrolases"/>
    <property type="match status" value="1"/>
</dbReference>
<evidence type="ECO:0000256" key="6">
    <source>
        <dbReference type="ARBA" id="ARBA00022825"/>
    </source>
</evidence>
<keyword evidence="7 10" id="KW-0067">ATP-binding</keyword>
<evidence type="ECO:0000256" key="7">
    <source>
        <dbReference type="ARBA" id="ARBA00022840"/>
    </source>
</evidence>
<dbReference type="RefSeq" id="WP_125030166.1">
    <property type="nucleotide sequence ID" value="NZ_JAPXVP010000001.1"/>
</dbReference>
<evidence type="ECO:0000256" key="1">
    <source>
        <dbReference type="ARBA" id="ARBA00004496"/>
    </source>
</evidence>
<keyword evidence="19" id="KW-1185">Reference proteome</keyword>
<dbReference type="GO" id="GO:0034605">
    <property type="term" value="P:cellular response to heat"/>
    <property type="evidence" value="ECO:0007669"/>
    <property type="project" value="UniProtKB-UniRule"/>
</dbReference>
<comment type="similarity">
    <text evidence="10 11 14 15">Belongs to the peptidase S16 family.</text>
</comment>
<dbReference type="InterPro" id="IPR027543">
    <property type="entry name" value="Lon_bac"/>
</dbReference>
<evidence type="ECO:0000256" key="11">
    <source>
        <dbReference type="PIRNR" id="PIRNR001174"/>
    </source>
</evidence>
<evidence type="ECO:0000256" key="10">
    <source>
        <dbReference type="HAMAP-Rule" id="MF_01973"/>
    </source>
</evidence>
<feature type="active site" evidence="10 12">
    <location>
        <position position="757"/>
    </location>
</feature>
<dbReference type="SUPFAM" id="SSF88697">
    <property type="entry name" value="PUA domain-like"/>
    <property type="match status" value="1"/>
</dbReference>
<dbReference type="EC" id="3.4.21.53" evidence="10 11"/>
<keyword evidence="2 10" id="KW-0963">Cytoplasm</keyword>
<gene>
    <name evidence="10 18" type="primary">lon</name>
    <name evidence="18" type="ORF">DWB61_06925</name>
</gene>
<dbReference type="Gene3D" id="1.20.5.5270">
    <property type="match status" value="1"/>
</dbReference>
<dbReference type="GO" id="GO:0016887">
    <property type="term" value="F:ATP hydrolysis activity"/>
    <property type="evidence" value="ECO:0007669"/>
    <property type="project" value="UniProtKB-UniRule"/>
</dbReference>
<dbReference type="InterPro" id="IPR004815">
    <property type="entry name" value="Lon_bac/euk-typ"/>
</dbReference>
<dbReference type="InterPro" id="IPR008269">
    <property type="entry name" value="Lon_proteolytic"/>
</dbReference>
<evidence type="ECO:0000256" key="14">
    <source>
        <dbReference type="PROSITE-ProRule" id="PRU01122"/>
    </source>
</evidence>
<dbReference type="Gene3D" id="3.30.230.10">
    <property type="match status" value="1"/>
</dbReference>
<dbReference type="PROSITE" id="PS51787">
    <property type="entry name" value="LON_N"/>
    <property type="match status" value="1"/>
</dbReference>
<accession>A0A425Y3B9</accession>
<dbReference type="PROSITE" id="PS51786">
    <property type="entry name" value="LON_PROTEOLYTIC"/>
    <property type="match status" value="1"/>
</dbReference>
<comment type="induction">
    <text evidence="10">By heat shock.</text>
</comment>
<dbReference type="PIRSF" id="PIRSF001174">
    <property type="entry name" value="Lon_proteas"/>
    <property type="match status" value="1"/>
</dbReference>
<feature type="active site" evidence="10 12">
    <location>
        <position position="714"/>
    </location>
</feature>
<dbReference type="EMBL" id="QQWG01000005">
    <property type="protein sequence ID" value="RRG22539.1"/>
    <property type="molecule type" value="Genomic_DNA"/>
</dbReference>
<protein>
    <recommendedName>
        <fullName evidence="10 11">Lon protease</fullName>
        <ecNumber evidence="10 11">3.4.21.53</ecNumber>
    </recommendedName>
    <alternativeName>
        <fullName evidence="10">ATP-dependent protease La</fullName>
    </alternativeName>
</protein>
<dbReference type="Pfam" id="PF22667">
    <property type="entry name" value="Lon_lid"/>
    <property type="match status" value="1"/>
</dbReference>
<comment type="function">
    <text evidence="10">ATP-dependent serine protease that mediates the selective degradation of mutant and abnormal proteins as well as certain short-lived regulatory proteins. Required for cellular homeostasis and for survival from DNA damage and developmental changes induced by stress. Degrades polypeptides processively to yield small peptide fragments that are 5 to 10 amino acids long. Binds to DNA in a double-stranded, site-specific manner.</text>
</comment>
<dbReference type="GO" id="GO:0043565">
    <property type="term" value="F:sequence-specific DNA binding"/>
    <property type="evidence" value="ECO:0007669"/>
    <property type="project" value="UniProtKB-UniRule"/>
</dbReference>
<dbReference type="PANTHER" id="PTHR10046">
    <property type="entry name" value="ATP DEPENDENT LON PROTEASE FAMILY MEMBER"/>
    <property type="match status" value="1"/>
</dbReference>
<dbReference type="SMART" id="SM00464">
    <property type="entry name" value="LON"/>
    <property type="match status" value="1"/>
</dbReference>
<evidence type="ECO:0000256" key="3">
    <source>
        <dbReference type="ARBA" id="ARBA00022670"/>
    </source>
</evidence>
<evidence type="ECO:0000313" key="18">
    <source>
        <dbReference type="EMBL" id="RRG22539.1"/>
    </source>
</evidence>
<evidence type="ECO:0000259" key="17">
    <source>
        <dbReference type="PROSITE" id="PS51787"/>
    </source>
</evidence>
<feature type="binding site" evidence="10 13">
    <location>
        <begin position="391"/>
        <end position="398"/>
    </location>
    <ligand>
        <name>ATP</name>
        <dbReference type="ChEBI" id="CHEBI:30616"/>
    </ligand>
</feature>
<dbReference type="Pfam" id="PF05362">
    <property type="entry name" value="Lon_C"/>
    <property type="match status" value="1"/>
</dbReference>
<evidence type="ECO:0000256" key="4">
    <source>
        <dbReference type="ARBA" id="ARBA00022741"/>
    </source>
</evidence>
<dbReference type="PRINTS" id="PR00830">
    <property type="entry name" value="ENDOLAPTASE"/>
</dbReference>
<dbReference type="Gene3D" id="1.20.58.1480">
    <property type="match status" value="1"/>
</dbReference>
<feature type="domain" description="Lon proteolytic" evidence="16">
    <location>
        <begin position="627"/>
        <end position="808"/>
    </location>
</feature>
<dbReference type="InterPro" id="IPR046336">
    <property type="entry name" value="Lon_prtase_N_sf"/>
</dbReference>
<keyword evidence="5 10" id="KW-0378">Hydrolase</keyword>
<keyword evidence="3 10" id="KW-0645">Protease</keyword>
<evidence type="ECO:0000256" key="13">
    <source>
        <dbReference type="PIRSR" id="PIRSR001174-2"/>
    </source>
</evidence>
<sequence length="817" mass="91052">MSSKIEINIGSIGLTNLMDEDSDFIPIIADEDESAIDEFVVPDSLPILPLRNTVLFPGVVIPITVGREKSLKLVREVYAKKGLLGAVSQIDYEVEDPEVEDMNKIGTVAQIIKILEMPDGTTTVILQGKKRFEIEEMVSNDPYHIAKINTLKDIRPENEDNQFKALVGSIKDIAIKVIKLSPQIPNEATFAIKNIEGSSFLINFISSNSEMKLSKKQGLLDLGALQDRAMRLLELLSAEVQILELKDDIQSKVKTDMDQQQREYLLHQQMKTIQDELGGNPGEEDVMELEEKALEKLWGDEVAEVFEKELKKLQRLNPAAAEYSVQLNYLQEMIDLPWNEFTKDNFDLKNAQKVLDADHFGLEKVKDRIIEHLAVLKLKGDLKSPILCLYGPPGVGKTSLGKSIASALDRKYVRMSLGGLHDEAEIRGHRKTYIGAMPGRIILGMKKAKSSNPVFILDEIDKVGSDHKGDPSSALLEVLDPEQNSAFHDNFLDVDYDLSKVMFVATANNIGAIAAPLRDRMEMIDVSGYITEEKAEIAKRHLIPKQLENHGLTAEHVEVPNEVIVQIIEKYTRESGVRGLDQKIAKLMRGIAKKVAMEDSYERVIKVDELKSYLGAERFNRDKYQGNEFAGVVTGLAWTSVGGEILYVESSLSPGKGKLTLTGNLGDVMKESALLAQEYLRAHAAKLDIKQEAFDNWNLHIHVPEGAIPKDGPSAGVTMITSIASAFTQRKIKKNLAMTGEITLRGKVLPVGGIREKILAAKRAGIKEIILCHENERDIEEIKPIYLKGLKFHYVEDVMDVLAIALMKQKVKEPVLI</sequence>
<feature type="domain" description="Lon N-terminal" evidence="17">
    <location>
        <begin position="45"/>
        <end position="240"/>
    </location>
</feature>
<dbReference type="InterPro" id="IPR027065">
    <property type="entry name" value="Lon_Prtase"/>
</dbReference>
<organism evidence="18 19">
    <name type="scientific">Ancylomarina euxinus</name>
    <dbReference type="NCBI Taxonomy" id="2283627"/>
    <lineage>
        <taxon>Bacteria</taxon>
        <taxon>Pseudomonadati</taxon>
        <taxon>Bacteroidota</taxon>
        <taxon>Bacteroidia</taxon>
        <taxon>Marinilabiliales</taxon>
        <taxon>Marinifilaceae</taxon>
        <taxon>Ancylomarina</taxon>
    </lineage>
</organism>
<dbReference type="Gene3D" id="1.10.8.60">
    <property type="match status" value="1"/>
</dbReference>
<dbReference type="SUPFAM" id="SSF54211">
    <property type="entry name" value="Ribosomal protein S5 domain 2-like"/>
    <property type="match status" value="1"/>
</dbReference>
<comment type="subunit">
    <text evidence="10 11">Homohexamer. Organized in a ring with a central cavity.</text>
</comment>
<dbReference type="InterPro" id="IPR014721">
    <property type="entry name" value="Ribsml_uS5_D2-typ_fold_subgr"/>
</dbReference>
<evidence type="ECO:0000256" key="2">
    <source>
        <dbReference type="ARBA" id="ARBA00022490"/>
    </source>
</evidence>
<evidence type="ECO:0000256" key="15">
    <source>
        <dbReference type="RuleBase" id="RU000591"/>
    </source>
</evidence>
<dbReference type="InterPro" id="IPR003111">
    <property type="entry name" value="Lon_prtase_N"/>
</dbReference>
<reference evidence="18 19" key="1">
    <citation type="submission" date="2018-07" db="EMBL/GenBank/DDBJ databases">
        <title>Draft genome sequence of Ancylomarina sp. M1P.</title>
        <authorList>
            <person name="Yadav S."/>
            <person name="Villanueva L."/>
            <person name="Damste J.S.S."/>
        </authorList>
    </citation>
    <scope>NUCLEOTIDE SEQUENCE [LARGE SCALE GENOMIC DNA]</scope>
    <source>
        <strain evidence="18 19">M1P</strain>
    </source>
</reference>
<evidence type="ECO:0000256" key="9">
    <source>
        <dbReference type="ARBA" id="ARBA00050665"/>
    </source>
</evidence>
<dbReference type="FunFam" id="3.40.50.300:FF:000021">
    <property type="entry name" value="Lon protease homolog"/>
    <property type="match status" value="1"/>
</dbReference>
<dbReference type="InterPro" id="IPR020568">
    <property type="entry name" value="Ribosomal_Su5_D2-typ_SF"/>
</dbReference>
<keyword evidence="6 10" id="KW-0720">Serine protease</keyword>
<dbReference type="CDD" id="cd19500">
    <property type="entry name" value="RecA-like_Lon"/>
    <property type="match status" value="1"/>
</dbReference>
<dbReference type="Gene3D" id="2.30.130.40">
    <property type="entry name" value="LON domain-like"/>
    <property type="match status" value="1"/>
</dbReference>
<keyword evidence="8 10" id="KW-0346">Stress response</keyword>
<dbReference type="InterPro" id="IPR003959">
    <property type="entry name" value="ATPase_AAA_core"/>
</dbReference>
<dbReference type="Pfam" id="PF02190">
    <property type="entry name" value="LON_substr_bdg"/>
    <property type="match status" value="1"/>
</dbReference>
<comment type="subcellular location">
    <subcellularLocation>
        <location evidence="1 10 11">Cytoplasm</location>
    </subcellularLocation>
</comment>
<dbReference type="AlphaFoldDB" id="A0A425Y3B9"/>
<dbReference type="GO" id="GO:0004252">
    <property type="term" value="F:serine-type endopeptidase activity"/>
    <property type="evidence" value="ECO:0007669"/>
    <property type="project" value="UniProtKB-UniRule"/>
</dbReference>
<proteinExistence type="evidence at transcript level"/>
<evidence type="ECO:0000256" key="8">
    <source>
        <dbReference type="ARBA" id="ARBA00023016"/>
    </source>
</evidence>
<dbReference type="GO" id="GO:0005737">
    <property type="term" value="C:cytoplasm"/>
    <property type="evidence" value="ECO:0007669"/>
    <property type="project" value="UniProtKB-SubCell"/>
</dbReference>
<evidence type="ECO:0000256" key="12">
    <source>
        <dbReference type="PIRSR" id="PIRSR001174-1"/>
    </source>
</evidence>
<comment type="catalytic activity">
    <reaction evidence="9 10 11 14">
        <text>Hydrolysis of proteins in presence of ATP.</text>
        <dbReference type="EC" id="3.4.21.53"/>
    </reaction>
</comment>
<dbReference type="InterPro" id="IPR027417">
    <property type="entry name" value="P-loop_NTPase"/>
</dbReference>
<name>A0A425Y3B9_9BACT</name>
<dbReference type="Pfam" id="PF00004">
    <property type="entry name" value="AAA"/>
    <property type="match status" value="1"/>
</dbReference>
<dbReference type="GO" id="GO:0006515">
    <property type="term" value="P:protein quality control for misfolded or incompletely synthesized proteins"/>
    <property type="evidence" value="ECO:0007669"/>
    <property type="project" value="UniProtKB-UniRule"/>
</dbReference>
<dbReference type="SUPFAM" id="SSF52540">
    <property type="entry name" value="P-loop containing nucleoside triphosphate hydrolases"/>
    <property type="match status" value="1"/>
</dbReference>
<dbReference type="InterPro" id="IPR008268">
    <property type="entry name" value="Peptidase_S16_AS"/>
</dbReference>
<dbReference type="HAMAP" id="MF_01973">
    <property type="entry name" value="lon_bact"/>
    <property type="match status" value="1"/>
</dbReference>
<dbReference type="NCBIfam" id="TIGR00763">
    <property type="entry name" value="lon"/>
    <property type="match status" value="1"/>
</dbReference>
<dbReference type="SMART" id="SM00382">
    <property type="entry name" value="AAA"/>
    <property type="match status" value="1"/>
</dbReference>
<evidence type="ECO:0000259" key="16">
    <source>
        <dbReference type="PROSITE" id="PS51786"/>
    </source>
</evidence>